<dbReference type="Proteomes" id="UP000299102">
    <property type="component" value="Unassembled WGS sequence"/>
</dbReference>
<accession>A0A4C1XCP3</accession>
<evidence type="ECO:0000313" key="1">
    <source>
        <dbReference type="EMBL" id="GBP61616.1"/>
    </source>
</evidence>
<proteinExistence type="predicted"/>
<gene>
    <name evidence="1" type="ORF">EVAR_27503_1</name>
</gene>
<protein>
    <submittedName>
        <fullName evidence="1">Uncharacterized protein</fullName>
    </submittedName>
</protein>
<dbReference type="EMBL" id="BGZK01000818">
    <property type="protein sequence ID" value="GBP61616.1"/>
    <property type="molecule type" value="Genomic_DNA"/>
</dbReference>
<dbReference type="AlphaFoldDB" id="A0A4C1XCP3"/>
<sequence>MDGNILRRYRGPGRLMLAGTGTGRVREGREGRGIGFAGGGLGVDEDSKLTVIALSAIEDGDRRFRARAVNTSLKVIGVGGFSTSKSPLPLQFVRDESITFLYVYTRAACTVSKPYFSLIHFVLNVRRGYLTRPDNGNCGDSLNIL</sequence>
<evidence type="ECO:0000313" key="2">
    <source>
        <dbReference type="Proteomes" id="UP000299102"/>
    </source>
</evidence>
<comment type="caution">
    <text evidence="1">The sequence shown here is derived from an EMBL/GenBank/DDBJ whole genome shotgun (WGS) entry which is preliminary data.</text>
</comment>
<name>A0A4C1XCP3_EUMVA</name>
<reference evidence="1 2" key="1">
    <citation type="journal article" date="2019" name="Commun. Biol.">
        <title>The bagworm genome reveals a unique fibroin gene that provides high tensile strength.</title>
        <authorList>
            <person name="Kono N."/>
            <person name="Nakamura H."/>
            <person name="Ohtoshi R."/>
            <person name="Tomita M."/>
            <person name="Numata K."/>
            <person name="Arakawa K."/>
        </authorList>
    </citation>
    <scope>NUCLEOTIDE SEQUENCE [LARGE SCALE GENOMIC DNA]</scope>
</reference>
<organism evidence="1 2">
    <name type="scientific">Eumeta variegata</name>
    <name type="common">Bagworm moth</name>
    <name type="synonym">Eumeta japonica</name>
    <dbReference type="NCBI Taxonomy" id="151549"/>
    <lineage>
        <taxon>Eukaryota</taxon>
        <taxon>Metazoa</taxon>
        <taxon>Ecdysozoa</taxon>
        <taxon>Arthropoda</taxon>
        <taxon>Hexapoda</taxon>
        <taxon>Insecta</taxon>
        <taxon>Pterygota</taxon>
        <taxon>Neoptera</taxon>
        <taxon>Endopterygota</taxon>
        <taxon>Lepidoptera</taxon>
        <taxon>Glossata</taxon>
        <taxon>Ditrysia</taxon>
        <taxon>Tineoidea</taxon>
        <taxon>Psychidae</taxon>
        <taxon>Oiketicinae</taxon>
        <taxon>Eumeta</taxon>
    </lineage>
</organism>
<keyword evidence="2" id="KW-1185">Reference proteome</keyword>